<dbReference type="EMBL" id="QFBC01000005">
    <property type="protein sequence ID" value="PWE55633.1"/>
    <property type="molecule type" value="Genomic_DNA"/>
</dbReference>
<keyword evidence="4" id="KW-1185">Reference proteome</keyword>
<feature type="modified residue" description="4-aspartylphosphate" evidence="1">
    <location>
        <position position="65"/>
    </location>
</feature>
<dbReference type="GO" id="GO:0000160">
    <property type="term" value="P:phosphorelay signal transduction system"/>
    <property type="evidence" value="ECO:0007669"/>
    <property type="project" value="InterPro"/>
</dbReference>
<evidence type="ECO:0000259" key="2">
    <source>
        <dbReference type="PROSITE" id="PS50110"/>
    </source>
</evidence>
<dbReference type="Gene3D" id="3.40.50.2300">
    <property type="match status" value="1"/>
</dbReference>
<evidence type="ECO:0000313" key="3">
    <source>
        <dbReference type="EMBL" id="PWE55633.1"/>
    </source>
</evidence>
<evidence type="ECO:0000313" key="4">
    <source>
        <dbReference type="Proteomes" id="UP000245252"/>
    </source>
</evidence>
<keyword evidence="1" id="KW-0597">Phosphoprotein</keyword>
<feature type="domain" description="Response regulatory" evidence="2">
    <location>
        <begin position="15"/>
        <end position="127"/>
    </location>
</feature>
<comment type="caution">
    <text evidence="3">The sequence shown here is derived from an EMBL/GenBank/DDBJ whole genome shotgun (WGS) entry which is preliminary data.</text>
</comment>
<gene>
    <name evidence="3" type="ORF">DEM27_13165</name>
</gene>
<dbReference type="AlphaFoldDB" id="A0A2U2DQP4"/>
<accession>A0A2U2DQP4</accession>
<organism evidence="3 4">
    <name type="scientific">Metarhizobium album</name>
    <dbReference type="NCBI Taxonomy" id="2182425"/>
    <lineage>
        <taxon>Bacteria</taxon>
        <taxon>Pseudomonadati</taxon>
        <taxon>Pseudomonadota</taxon>
        <taxon>Alphaproteobacteria</taxon>
        <taxon>Hyphomicrobiales</taxon>
        <taxon>Rhizobiaceae</taxon>
        <taxon>Metarhizobium</taxon>
    </lineage>
</organism>
<dbReference type="RefSeq" id="WP_109458710.1">
    <property type="nucleotide sequence ID" value="NZ_QFBC01000005.1"/>
</dbReference>
<dbReference type="InterPro" id="IPR011006">
    <property type="entry name" value="CheY-like_superfamily"/>
</dbReference>
<dbReference type="NCBIfam" id="NF009972">
    <property type="entry name" value="PRK13435.1-3"/>
    <property type="match status" value="1"/>
</dbReference>
<reference evidence="3 4" key="1">
    <citation type="submission" date="2018-05" db="EMBL/GenBank/DDBJ databases">
        <title>The draft genome of strain NS-104.</title>
        <authorList>
            <person name="Hang P."/>
            <person name="Jiang J."/>
        </authorList>
    </citation>
    <scope>NUCLEOTIDE SEQUENCE [LARGE SCALE GENOMIC DNA]</scope>
    <source>
        <strain evidence="3 4">NS-104</strain>
    </source>
</reference>
<dbReference type="OrthoDB" id="7060229at2"/>
<protein>
    <submittedName>
        <fullName evidence="3">Response regulator</fullName>
    </submittedName>
</protein>
<proteinExistence type="predicted"/>
<name>A0A2U2DQP4_9HYPH</name>
<dbReference type="SMART" id="SM00448">
    <property type="entry name" value="REC"/>
    <property type="match status" value="1"/>
</dbReference>
<dbReference type="PROSITE" id="PS50110">
    <property type="entry name" value="RESPONSE_REGULATORY"/>
    <property type="match status" value="1"/>
</dbReference>
<dbReference type="Proteomes" id="UP000245252">
    <property type="component" value="Unassembled WGS sequence"/>
</dbReference>
<dbReference type="InterPro" id="IPR001789">
    <property type="entry name" value="Sig_transdc_resp-reg_receiver"/>
</dbReference>
<dbReference type="SUPFAM" id="SSF52172">
    <property type="entry name" value="CheY-like"/>
    <property type="match status" value="1"/>
</dbReference>
<evidence type="ECO:0000256" key="1">
    <source>
        <dbReference type="PROSITE-ProRule" id="PRU00169"/>
    </source>
</evidence>
<dbReference type="Pfam" id="PF00072">
    <property type="entry name" value="Response_reg"/>
    <property type="match status" value="1"/>
</dbReference>
<sequence length="146" mass="15687">METSKDQDGDDMNHRVLIIEDEYLIAMDVEDMVSSSPVEADVVGLASDKENALILAPLADIALVDVNLSDGPSGPEIGRILAEDFGVTVIFMTANPEIVAMGVKGALGVVRKPVDSRTIEQLLQYAIARRSHQRAPAPRAMQVFAA</sequence>